<dbReference type="EMBL" id="FUXC01000011">
    <property type="protein sequence ID" value="SJZ96961.1"/>
    <property type="molecule type" value="Genomic_DNA"/>
</dbReference>
<evidence type="ECO:0000313" key="3">
    <source>
        <dbReference type="Proteomes" id="UP000190395"/>
    </source>
</evidence>
<gene>
    <name evidence="2" type="ORF">SAMN02745152_01794</name>
</gene>
<feature type="signal peptide" evidence="1">
    <location>
        <begin position="1"/>
        <end position="21"/>
    </location>
</feature>
<evidence type="ECO:0000256" key="1">
    <source>
        <dbReference type="SAM" id="SignalP"/>
    </source>
</evidence>
<proteinExistence type="predicted"/>
<sequence>MKLKKTFICSILIFFSSLLSSQNFELNSFVGDLFFPVFGATAEGSLKIESNYFSKLSASGGFLGAKPDLSKFEGKFYSGYAEIKIDLKKLDFSAGVFGVNIPDKTKILNGKPRFILENGDFAGFYTSANYCFSKSIKLSSELFAGKGGFDWGDLYYFFGHPEDIRFVFEKTELLLPYGFDFSVFGGKIKAKIQADNTEIKEKLGTGRGNFIGLKAEKNILGSETKIDFRHFLSIKLFYCYAEIFGSVLATSETQDYFFFPYERIYGHLNDKFYVAGLGFSYEYKRSSLNVQLDTNYFHCFVNEPGANYSYKYKKNIFFDGSAASKDFDFADFTNCGFFAGKISVSYNAKSVLKLKQVEPELRLSRVLVLPLLTDTAKNGLKTKLSSSASSSSGLSSSKNLQKIKTVLLSGTILSLKIKF</sequence>
<organism evidence="2 3">
    <name type="scientific">Treponema berlinense</name>
    <dbReference type="NCBI Taxonomy" id="225004"/>
    <lineage>
        <taxon>Bacteria</taxon>
        <taxon>Pseudomonadati</taxon>
        <taxon>Spirochaetota</taxon>
        <taxon>Spirochaetia</taxon>
        <taxon>Spirochaetales</taxon>
        <taxon>Treponemataceae</taxon>
        <taxon>Treponema</taxon>
    </lineage>
</organism>
<dbReference type="STRING" id="225004.SAMN02745152_01794"/>
<dbReference type="Proteomes" id="UP000190395">
    <property type="component" value="Unassembled WGS sequence"/>
</dbReference>
<protein>
    <submittedName>
        <fullName evidence="2">Uncharacterized protein</fullName>
    </submittedName>
</protein>
<keyword evidence="1" id="KW-0732">Signal</keyword>
<evidence type="ECO:0000313" key="2">
    <source>
        <dbReference type="EMBL" id="SJZ96961.1"/>
    </source>
</evidence>
<keyword evidence="3" id="KW-1185">Reference proteome</keyword>
<feature type="chain" id="PRO_5012188283" evidence="1">
    <location>
        <begin position="22"/>
        <end position="419"/>
    </location>
</feature>
<reference evidence="2 3" key="1">
    <citation type="submission" date="2017-02" db="EMBL/GenBank/DDBJ databases">
        <authorList>
            <person name="Peterson S.W."/>
        </authorList>
    </citation>
    <scope>NUCLEOTIDE SEQUENCE [LARGE SCALE GENOMIC DNA]</scope>
    <source>
        <strain evidence="2 3">ATCC BAA-909</strain>
    </source>
</reference>
<name>A0A1T4Q0D0_9SPIR</name>
<dbReference type="AlphaFoldDB" id="A0A1T4Q0D0"/>
<accession>A0A1T4Q0D0</accession>